<evidence type="ECO:0000256" key="10">
    <source>
        <dbReference type="ARBA" id="ARBA00022989"/>
    </source>
</evidence>
<evidence type="ECO:0000256" key="12">
    <source>
        <dbReference type="ARBA" id="ARBA00032069"/>
    </source>
</evidence>
<dbReference type="UniPathway" id="UPA00378"/>
<dbReference type="OrthoDB" id="4769at2759"/>
<keyword evidence="9" id="KW-0256">Endoplasmic reticulum</keyword>
<evidence type="ECO:0000256" key="15">
    <source>
        <dbReference type="SAM" id="MobiDB-lite"/>
    </source>
</evidence>
<protein>
    <recommendedName>
        <fullName evidence="5">Dol-P-Glc:Glc(2)Man(9)GlcNAc(2)-PP-Dol alpha-1,2-glucosyltransferase</fullName>
        <ecNumber evidence="4">2.4.1.256</ecNumber>
    </recommendedName>
    <alternativeName>
        <fullName evidence="12">Asparagine-linked glycosylation protein 10</fullName>
    </alternativeName>
</protein>
<keyword evidence="10 16" id="KW-1133">Transmembrane helix</keyword>
<feature type="transmembrane region" description="Helical" evidence="16">
    <location>
        <begin position="211"/>
        <end position="230"/>
    </location>
</feature>
<dbReference type="InParanoid" id="A0A074YJN2"/>
<keyword evidence="11 16" id="KW-0472">Membrane</keyword>
<evidence type="ECO:0000256" key="16">
    <source>
        <dbReference type="SAM" id="Phobius"/>
    </source>
</evidence>
<dbReference type="RefSeq" id="XP_013342748.1">
    <property type="nucleotide sequence ID" value="XM_013487294.1"/>
</dbReference>
<feature type="transmembrane region" description="Helical" evidence="16">
    <location>
        <begin position="494"/>
        <end position="515"/>
    </location>
</feature>
<evidence type="ECO:0000256" key="8">
    <source>
        <dbReference type="ARBA" id="ARBA00022692"/>
    </source>
</evidence>
<dbReference type="GO" id="GO:0106073">
    <property type="term" value="F:dolichyl pyrophosphate Glc2Man9GlcNAc2 alpha-1,2-glucosyltransferase activity"/>
    <property type="evidence" value="ECO:0007669"/>
    <property type="project" value="UniProtKB-EC"/>
</dbReference>
<dbReference type="Proteomes" id="UP000030641">
    <property type="component" value="Unassembled WGS sequence"/>
</dbReference>
<evidence type="ECO:0000256" key="11">
    <source>
        <dbReference type="ARBA" id="ARBA00023136"/>
    </source>
</evidence>
<evidence type="ECO:0000256" key="9">
    <source>
        <dbReference type="ARBA" id="ARBA00022824"/>
    </source>
</evidence>
<dbReference type="PANTHER" id="PTHR12989">
    <property type="entry name" value="ALPHA-1,2-GLUCOSYLTRANSFERASE ALG10"/>
    <property type="match status" value="1"/>
</dbReference>
<evidence type="ECO:0000313" key="18">
    <source>
        <dbReference type="Proteomes" id="UP000030641"/>
    </source>
</evidence>
<dbReference type="AlphaFoldDB" id="A0A074YJN2"/>
<dbReference type="GO" id="GO:0005789">
    <property type="term" value="C:endoplasmic reticulum membrane"/>
    <property type="evidence" value="ECO:0007669"/>
    <property type="project" value="UniProtKB-SubCell"/>
</dbReference>
<evidence type="ECO:0000256" key="5">
    <source>
        <dbReference type="ARBA" id="ARBA00018512"/>
    </source>
</evidence>
<feature type="transmembrane region" description="Helical" evidence="16">
    <location>
        <begin position="292"/>
        <end position="314"/>
    </location>
</feature>
<keyword evidence="8 16" id="KW-0812">Transmembrane</keyword>
<keyword evidence="18" id="KW-1185">Reference proteome</keyword>
<evidence type="ECO:0000256" key="6">
    <source>
        <dbReference type="ARBA" id="ARBA00022676"/>
    </source>
</evidence>
<comment type="function">
    <text evidence="13">Dol-P-Glc:Glc(2)Man(9)GlcNAc(2)-PP-Dol alpha-1,2-glucosyltransferase that operates in the biosynthetic pathway of dolichol-linked oligosaccharides, the glycan precursors employed in protein asparagine (N)-glycosylation. The assembly of dolichol-linked oligosaccharides begins on the cytosolic side of the endoplasmic reticulum membrane and finishes in its lumen. The sequential addition of sugars to dolichol pyrophosphate produces dolichol-linked oligosaccharides containing fourteen sugars, including two GlcNAcs, nine mannoses and three glucoses. Once assembled, the oligosaccharide is transferred from the lipid to nascent proteins by oligosaccharyltransferases. In the lumen of the endoplasmic reticulum, adds the third and last glucose residue from dolichyl phosphate glucose (Dol-P-Glc) onto the lipid-linked oligosaccharide intermediate Glc(2)Man(9)GlcNAc(2)-PP-Dol to produce Glc(3)Man(9)GlcNAc(2)-PP-Dol.</text>
</comment>
<feature type="transmembrane region" description="Helical" evidence="16">
    <location>
        <begin position="383"/>
        <end position="404"/>
    </location>
</feature>
<evidence type="ECO:0000256" key="13">
    <source>
        <dbReference type="ARBA" id="ARBA00044727"/>
    </source>
</evidence>
<feature type="transmembrane region" description="Helical" evidence="16">
    <location>
        <begin position="424"/>
        <end position="444"/>
    </location>
</feature>
<comment type="catalytic activity">
    <reaction evidence="14">
        <text>an alpha-D-Glc-(1-&gt;3)-alpha-D-Glc-(1-&gt;3)-alpha-D-Man-(1-&gt;2)-alpha-D-Man-(1-&gt;2)-alpha-D-Man-(1-&gt;3)-[alpha-D-Man-(1-&gt;2)-alpha-D-Man-(1-&gt;3)-[alpha-D-Man-(1-&gt;2)-alpha-D-Man-(1-&gt;6)]-alpha-D-Man-(1-&gt;6)]-beta-D-Man-(1-&gt;4)-beta-D-GlcNAc-(1-&gt;4)-alpha-D-GlcNAc-diphospho-di-trans,poly-cis-dolichol + a di-trans,poly-cis-dolichyl beta-D-glucosyl phosphate = a alpha-D-Glc-(1-&gt;2)-alpha-D-Glc-(1-&gt;3)-alpha-D-Glc-(1-&gt;3)-alpha-D-Man-(1-&gt;2)-alpha-D-Man-(1-&gt;2)-alpha-D-Man-(1-&gt;3)-[alpha-D-Man-(1-&gt;2)-alpha-D-Man-(1-&gt;3)-[alpha-D-Man-(1-&gt;2)-alpha-D-Man-(1-&gt;6)]-alpha-D-Man-(1-&gt;6)]-beta-D-Man-(1-&gt;4)-beta-D-GlcNAc-(1-&gt;4)-alpha-D-GlcNAc-diphospho-di-trans,poly-cis-dolichol + a di-trans,poly-cis-dolichyl phosphate + H(+)</text>
        <dbReference type="Rhea" id="RHEA:29543"/>
        <dbReference type="Rhea" id="RHEA-COMP:19498"/>
        <dbReference type="Rhea" id="RHEA-COMP:19502"/>
        <dbReference type="Rhea" id="RHEA-COMP:19512"/>
        <dbReference type="Rhea" id="RHEA-COMP:19522"/>
        <dbReference type="ChEBI" id="CHEBI:15378"/>
        <dbReference type="ChEBI" id="CHEBI:57525"/>
        <dbReference type="ChEBI" id="CHEBI:57683"/>
        <dbReference type="ChEBI" id="CHEBI:132522"/>
        <dbReference type="ChEBI" id="CHEBI:132523"/>
        <dbReference type="EC" id="2.4.1.256"/>
    </reaction>
    <physiologicalReaction direction="left-to-right" evidence="14">
        <dbReference type="Rhea" id="RHEA:29544"/>
    </physiologicalReaction>
</comment>
<dbReference type="HOGENOM" id="CLU_017053_0_0_1"/>
<name>A0A074YJN2_AURSE</name>
<feature type="transmembrane region" description="Helical" evidence="16">
    <location>
        <begin position="593"/>
        <end position="611"/>
    </location>
</feature>
<keyword evidence="7 17" id="KW-0808">Transferase</keyword>
<evidence type="ECO:0000256" key="14">
    <source>
        <dbReference type="ARBA" id="ARBA00048064"/>
    </source>
</evidence>
<evidence type="ECO:0000256" key="3">
    <source>
        <dbReference type="ARBA" id="ARBA00010600"/>
    </source>
</evidence>
<feature type="region of interest" description="Disordered" evidence="15">
    <location>
        <begin position="460"/>
        <end position="479"/>
    </location>
</feature>
<dbReference type="InterPro" id="IPR016900">
    <property type="entry name" value="Alg10"/>
</dbReference>
<feature type="transmembrane region" description="Helical" evidence="16">
    <location>
        <begin position="15"/>
        <end position="34"/>
    </location>
</feature>
<dbReference type="EMBL" id="KL584762">
    <property type="protein sequence ID" value="KEQ94302.1"/>
    <property type="molecule type" value="Genomic_DNA"/>
</dbReference>
<sequence>MPVRNNEERIAHNSLPLLLCLVTLPCAIAVWFGAVSNQVREPYLDEVFHVGQVQQYCNGNYWHWDAKITTPPGLYLLSVLFYKITGRCDLDALRAVNALCLFAIFFFLLHTAPPVSPRSSKQLPSQKSTLFLPSTTLCPQQIHSALNICLFPPLFFFCALYYTDVASTLSVLLFVRHLLETNSRGPCTFLQACASVVLALISLSFRQTNIFWVGVFPIALLGLSALHTDVEANRPRTGKAVVLQAWANGTFYDPQMRDSILDDFWLTCMSVVTLALRALYFPRTLIRIARLVWPYVLVLGLFGSFVLWNGGVVLGDKSNHVATLHLPQMLYIWAYTSFFSFGLTYPFFAQGLLAVFATVPLVAVLEPLLIFSRRKFLPRPAVLVGFVLVIAVTVKYNTIVHPFTLADNRHFTFYVFRYLLAHPIIKYLAIPIYMSCAWSVLQALGAPAQVFQIKEDEKDDGKGLASQKDPSESKLSRSSNSDQRQLLRLNDASFGEGSAISFVLIWLLVSALQLITAPLVEPRYFILPWIMWRLRVPQAHPGASLITRPTHKNWKQWWDKERQRRDIDHQSWANWLYVVLWAEHDHRLYLETLWFGIINTGVGYIFLNWGFEWPQEPGKTQRFMW</sequence>
<dbReference type="FunCoup" id="A0A074YJN2">
    <property type="interactions" value="669"/>
</dbReference>
<dbReference type="EC" id="2.4.1.256" evidence="4"/>
<dbReference type="STRING" id="1043005.A0A074YJN2"/>
<dbReference type="GO" id="GO:0006488">
    <property type="term" value="P:dolichol-linked oligosaccharide biosynthetic process"/>
    <property type="evidence" value="ECO:0007669"/>
    <property type="project" value="InterPro"/>
</dbReference>
<evidence type="ECO:0000256" key="2">
    <source>
        <dbReference type="ARBA" id="ARBA00004922"/>
    </source>
</evidence>
<dbReference type="GeneID" id="25369202"/>
<reference evidence="17 18" key="1">
    <citation type="journal article" date="2014" name="BMC Genomics">
        <title>Genome sequencing of four Aureobasidium pullulans varieties: biotechnological potential, stress tolerance, and description of new species.</title>
        <authorList>
            <person name="Gostin Ar C."/>
            <person name="Ohm R.A."/>
            <person name="Kogej T."/>
            <person name="Sonjak S."/>
            <person name="Turk M."/>
            <person name="Zajc J."/>
            <person name="Zalar P."/>
            <person name="Grube M."/>
            <person name="Sun H."/>
            <person name="Han J."/>
            <person name="Sharma A."/>
            <person name="Chiniquy J."/>
            <person name="Ngan C.Y."/>
            <person name="Lipzen A."/>
            <person name="Barry K."/>
            <person name="Grigoriev I.V."/>
            <person name="Gunde-Cimerman N."/>
        </authorList>
    </citation>
    <scope>NUCLEOTIDE SEQUENCE [LARGE SCALE GENOMIC DNA]</scope>
    <source>
        <strain evidence="17 18">EXF-2481</strain>
    </source>
</reference>
<feature type="transmembrane region" description="Helical" evidence="16">
    <location>
        <begin position="154"/>
        <end position="175"/>
    </location>
</feature>
<gene>
    <name evidence="17" type="ORF">AUEXF2481DRAFT_5796</name>
</gene>
<evidence type="ECO:0000313" key="17">
    <source>
        <dbReference type="EMBL" id="KEQ94302.1"/>
    </source>
</evidence>
<feature type="transmembrane region" description="Helical" evidence="16">
    <location>
        <begin position="351"/>
        <end position="371"/>
    </location>
</feature>
<comment type="subcellular location">
    <subcellularLocation>
        <location evidence="1">Endoplasmic reticulum membrane</location>
        <topology evidence="1">Multi-pass membrane protein</topology>
    </subcellularLocation>
</comment>
<dbReference type="OMA" id="VWDSKIT"/>
<feature type="transmembrane region" description="Helical" evidence="16">
    <location>
        <begin position="264"/>
        <end position="280"/>
    </location>
</feature>
<evidence type="ECO:0000256" key="1">
    <source>
        <dbReference type="ARBA" id="ARBA00004477"/>
    </source>
</evidence>
<evidence type="ECO:0000256" key="7">
    <source>
        <dbReference type="ARBA" id="ARBA00022679"/>
    </source>
</evidence>
<comment type="pathway">
    <text evidence="2">Protein modification; protein glycosylation.</text>
</comment>
<organism evidence="17 18">
    <name type="scientific">Aureobasidium subglaciale (strain EXF-2481)</name>
    <name type="common">Aureobasidium pullulans var. subglaciale</name>
    <dbReference type="NCBI Taxonomy" id="1043005"/>
    <lineage>
        <taxon>Eukaryota</taxon>
        <taxon>Fungi</taxon>
        <taxon>Dikarya</taxon>
        <taxon>Ascomycota</taxon>
        <taxon>Pezizomycotina</taxon>
        <taxon>Dothideomycetes</taxon>
        <taxon>Dothideomycetidae</taxon>
        <taxon>Dothideales</taxon>
        <taxon>Saccotheciaceae</taxon>
        <taxon>Aureobasidium</taxon>
    </lineage>
</organism>
<evidence type="ECO:0000256" key="4">
    <source>
        <dbReference type="ARBA" id="ARBA00011967"/>
    </source>
</evidence>
<dbReference type="Pfam" id="PF04922">
    <property type="entry name" value="DIE2_ALG10"/>
    <property type="match status" value="1"/>
</dbReference>
<comment type="similarity">
    <text evidence="3">Belongs to the ALG10 glucosyltransferase family.</text>
</comment>
<accession>A0A074YJN2</accession>
<dbReference type="PANTHER" id="PTHR12989:SF10">
    <property type="entry name" value="DOL-P-GLC:GLC(2)MAN(9)GLCNAC(2)-PP-DOL ALPHA-1,2-GLUCOSYLTRANSFERASE-RELATED"/>
    <property type="match status" value="1"/>
</dbReference>
<feature type="transmembrane region" description="Helical" evidence="16">
    <location>
        <begin position="92"/>
        <end position="112"/>
    </location>
</feature>
<keyword evidence="6" id="KW-0328">Glycosyltransferase</keyword>
<proteinExistence type="inferred from homology"/>